<keyword evidence="1" id="KW-0521">NADP</keyword>
<dbReference type="EC" id="5.1.99.6" evidence="1"/>
<dbReference type="GO" id="GO:0052856">
    <property type="term" value="F:NAD(P)HX epimerase activity"/>
    <property type="evidence" value="ECO:0007669"/>
    <property type="project" value="UniProtKB-UniRule"/>
</dbReference>
<dbReference type="GO" id="GO:0000166">
    <property type="term" value="F:nucleotide binding"/>
    <property type="evidence" value="ECO:0007669"/>
    <property type="project" value="UniProtKB-KW"/>
</dbReference>
<feature type="binding site" evidence="1">
    <location>
        <position position="170"/>
    </location>
    <ligand>
        <name>K(+)</name>
        <dbReference type="ChEBI" id="CHEBI:29103"/>
    </ligand>
</feature>
<evidence type="ECO:0000256" key="1">
    <source>
        <dbReference type="HAMAP-Rule" id="MF_01966"/>
    </source>
</evidence>
<dbReference type="HAMAP" id="MF_01966">
    <property type="entry name" value="NADHX_epimerase"/>
    <property type="match status" value="1"/>
</dbReference>
<comment type="catalytic activity">
    <reaction evidence="1">
        <text>(6R)-NADHX = (6S)-NADHX</text>
        <dbReference type="Rhea" id="RHEA:32215"/>
        <dbReference type="ChEBI" id="CHEBI:64074"/>
        <dbReference type="ChEBI" id="CHEBI:64075"/>
        <dbReference type="EC" id="5.1.99.6"/>
    </reaction>
</comment>
<dbReference type="GO" id="GO:0046872">
    <property type="term" value="F:metal ion binding"/>
    <property type="evidence" value="ECO:0007669"/>
    <property type="project" value="UniProtKB-KW"/>
</dbReference>
<keyword evidence="1" id="KW-0479">Metal-binding</keyword>
<dbReference type="AlphaFoldDB" id="A0A1I1Y530"/>
<feature type="binding site" evidence="1">
    <location>
        <begin position="136"/>
        <end position="142"/>
    </location>
    <ligand>
        <name>(6S)-NADPHX</name>
        <dbReference type="ChEBI" id="CHEBI:64076"/>
    </ligand>
</feature>
<dbReference type="SUPFAM" id="SSF64153">
    <property type="entry name" value="YjeF N-terminal domain-like"/>
    <property type="match status" value="1"/>
</dbReference>
<keyword evidence="1" id="KW-0413">Isomerase</keyword>
<keyword evidence="4" id="KW-1185">Reference proteome</keyword>
<evidence type="ECO:0000313" key="4">
    <source>
        <dbReference type="Proteomes" id="UP000325289"/>
    </source>
</evidence>
<protein>
    <recommendedName>
        <fullName evidence="1">NAD(P)H-hydrate epimerase</fullName>
        <ecNumber evidence="1">5.1.99.6</ecNumber>
    </recommendedName>
    <alternativeName>
        <fullName evidence="1">NAD(P)HX epimerase</fullName>
    </alternativeName>
</protein>
<gene>
    <name evidence="1" type="primary">nnrE</name>
    <name evidence="3" type="ORF">SAMN04515678_106286</name>
</gene>
<comment type="function">
    <text evidence="1">Catalyzes the epimerization of the S- and R-forms of NAD(P)HX, a damaged form of NAD(P)H that is a result of enzymatic or heat-dependent hydration. This is a prerequisite for the S-specific NAD(P)H-hydrate dehydratase to allow the repair of both epimers of NAD(P)HX.</text>
</comment>
<keyword evidence="1" id="KW-0520">NAD</keyword>
<organism evidence="3 4">
    <name type="scientific">Roseivivax sediminis</name>
    <dbReference type="NCBI Taxonomy" id="936889"/>
    <lineage>
        <taxon>Bacteria</taxon>
        <taxon>Pseudomonadati</taxon>
        <taxon>Pseudomonadota</taxon>
        <taxon>Alphaproteobacteria</taxon>
        <taxon>Rhodobacterales</taxon>
        <taxon>Roseobacteraceae</taxon>
        <taxon>Roseivivax</taxon>
    </lineage>
</organism>
<dbReference type="Proteomes" id="UP000325289">
    <property type="component" value="Unassembled WGS sequence"/>
</dbReference>
<sequence>MDVLTAEEMRRAERDAIGSGAVTGLQLMERAGAEVVAAALAEWPALAAGPQRALVLCGPGNNGGDGFVVARLLRDRGWRVAIACSTTPDRLKGDAAAMAERVLSGADDLLPWTAEALSDWIAAGEGPVLVVDALLGIGQTRSADALLAPWLEAAPDVPAGLRRLSVDIPTGYDSDTGARLGEEVFAADLTVTFHREKPVHATLRAAGGHVAVRDIGL</sequence>
<feature type="binding site" evidence="1">
    <location>
        <position position="62"/>
    </location>
    <ligand>
        <name>K(+)</name>
        <dbReference type="ChEBI" id="CHEBI:29103"/>
    </ligand>
</feature>
<feature type="binding site" evidence="1">
    <location>
        <position position="167"/>
    </location>
    <ligand>
        <name>(6S)-NADPHX</name>
        <dbReference type="ChEBI" id="CHEBI:64076"/>
    </ligand>
</feature>
<dbReference type="InterPro" id="IPR036652">
    <property type="entry name" value="YjeF_N_dom_sf"/>
</dbReference>
<proteinExistence type="inferred from homology"/>
<comment type="caution">
    <text evidence="1">Lacks conserved residue(s) required for the propagation of feature annotation.</text>
</comment>
<keyword evidence="1" id="KW-0630">Potassium</keyword>
<feature type="binding site" evidence="1">
    <location>
        <position position="132"/>
    </location>
    <ligand>
        <name>K(+)</name>
        <dbReference type="ChEBI" id="CHEBI:29103"/>
    </ligand>
</feature>
<dbReference type="EMBL" id="FOMS01000006">
    <property type="protein sequence ID" value="SFE14519.1"/>
    <property type="molecule type" value="Genomic_DNA"/>
</dbReference>
<name>A0A1I1Y530_9RHOB</name>
<comment type="cofactor">
    <cofactor evidence="1">
        <name>K(+)</name>
        <dbReference type="ChEBI" id="CHEBI:29103"/>
    </cofactor>
    <text evidence="1">Binds 1 potassium ion per subunit.</text>
</comment>
<evidence type="ECO:0000259" key="2">
    <source>
        <dbReference type="PROSITE" id="PS51385"/>
    </source>
</evidence>
<dbReference type="Pfam" id="PF03853">
    <property type="entry name" value="YjeF_N"/>
    <property type="match status" value="1"/>
</dbReference>
<dbReference type="PROSITE" id="PS51385">
    <property type="entry name" value="YJEF_N"/>
    <property type="match status" value="1"/>
</dbReference>
<dbReference type="RefSeq" id="WP_223163058.1">
    <property type="nucleotide sequence ID" value="NZ_FOMS01000006.1"/>
</dbReference>
<dbReference type="NCBIfam" id="TIGR00197">
    <property type="entry name" value="yjeF_nterm"/>
    <property type="match status" value="1"/>
</dbReference>
<comment type="catalytic activity">
    <reaction evidence="1">
        <text>(6R)-NADPHX = (6S)-NADPHX</text>
        <dbReference type="Rhea" id="RHEA:32227"/>
        <dbReference type="ChEBI" id="CHEBI:64076"/>
        <dbReference type="ChEBI" id="CHEBI:64077"/>
        <dbReference type="EC" id="5.1.99.6"/>
    </reaction>
</comment>
<keyword evidence="1" id="KW-0547">Nucleotide-binding</keyword>
<feature type="domain" description="YjeF N-terminal" evidence="2">
    <location>
        <begin position="9"/>
        <end position="217"/>
    </location>
</feature>
<evidence type="ECO:0000313" key="3">
    <source>
        <dbReference type="EMBL" id="SFE14519.1"/>
    </source>
</evidence>
<feature type="binding site" evidence="1">
    <location>
        <begin position="61"/>
        <end position="65"/>
    </location>
    <ligand>
        <name>(6S)-NADPHX</name>
        <dbReference type="ChEBI" id="CHEBI:64076"/>
    </ligand>
</feature>
<reference evidence="3 4" key="1">
    <citation type="submission" date="2016-10" db="EMBL/GenBank/DDBJ databases">
        <authorList>
            <person name="Varghese N."/>
            <person name="Submissions S."/>
        </authorList>
    </citation>
    <scope>NUCLEOTIDE SEQUENCE [LARGE SCALE GENOMIC DNA]</scope>
    <source>
        <strain evidence="4">YIM D21,KCTC 23444,ACCC 10710</strain>
    </source>
</reference>
<dbReference type="InterPro" id="IPR004443">
    <property type="entry name" value="YjeF_N_dom"/>
</dbReference>
<accession>A0A1I1Y530</accession>
<comment type="similarity">
    <text evidence="1">Belongs to the NnrE/AIBP family.</text>
</comment>
<dbReference type="Gene3D" id="3.40.50.10260">
    <property type="entry name" value="YjeF N-terminal domain"/>
    <property type="match status" value="1"/>
</dbReference>